<organism evidence="3 4">
    <name type="scientific">Sandaracinobacteroides saxicola</name>
    <dbReference type="NCBI Taxonomy" id="2759707"/>
    <lineage>
        <taxon>Bacteria</taxon>
        <taxon>Pseudomonadati</taxon>
        <taxon>Pseudomonadota</taxon>
        <taxon>Alphaproteobacteria</taxon>
        <taxon>Sphingomonadales</taxon>
        <taxon>Sphingosinicellaceae</taxon>
        <taxon>Sandaracinobacteroides</taxon>
    </lineage>
</organism>
<gene>
    <name evidence="3" type="ORF">H3309_07190</name>
</gene>
<evidence type="ECO:0000256" key="2">
    <source>
        <dbReference type="SAM" id="SignalP"/>
    </source>
</evidence>
<dbReference type="KEGG" id="sand:H3309_07190"/>
<dbReference type="CDD" id="cd14789">
    <property type="entry name" value="Tiki"/>
    <property type="match status" value="1"/>
</dbReference>
<keyword evidence="2" id="KW-0732">Signal</keyword>
<dbReference type="RefSeq" id="WP_182298066.1">
    <property type="nucleotide sequence ID" value="NZ_CP059851.1"/>
</dbReference>
<dbReference type="Pfam" id="PF01963">
    <property type="entry name" value="TraB_PrgY_gumN"/>
    <property type="match status" value="1"/>
</dbReference>
<dbReference type="PANTHER" id="PTHR40590">
    <property type="entry name" value="CYTOPLASMIC PROTEIN-RELATED"/>
    <property type="match status" value="1"/>
</dbReference>
<dbReference type="EMBL" id="CP059851">
    <property type="protein sequence ID" value="QMW24230.1"/>
    <property type="molecule type" value="Genomic_DNA"/>
</dbReference>
<dbReference type="AlphaFoldDB" id="A0A7G5ILI8"/>
<keyword evidence="4" id="KW-1185">Reference proteome</keyword>
<evidence type="ECO:0000313" key="4">
    <source>
        <dbReference type="Proteomes" id="UP000515292"/>
    </source>
</evidence>
<accession>A0A7G5ILI8</accession>
<feature type="region of interest" description="Disordered" evidence="1">
    <location>
        <begin position="283"/>
        <end position="302"/>
    </location>
</feature>
<name>A0A7G5ILI8_9SPHN</name>
<dbReference type="InterPro" id="IPR047111">
    <property type="entry name" value="YbaP-like"/>
</dbReference>
<feature type="compositionally biased region" description="Basic and acidic residues" evidence="1">
    <location>
        <begin position="283"/>
        <end position="293"/>
    </location>
</feature>
<sequence>MRSLATLVFALLWSLAATAQTPLAPALWVIRDADTTITLFGSIHTLPVGIRWQKPAIMRAFDAADTLVLEAVIPDNPLAMLPTIMRLARKDAVVPLGNRVPENRRAELNAAVERLRPGPLDAYDSWYAALEIASTDSERRGVSARNGVEAVLTARARARGMPVTGLESFEQQLGFFDSLPETDQVKLLLAALDDLPDADRRSRALVDDWLNGRIDSLATALNDEFDGSPSLRMILLNDRNARWASWIAARMAQPGKVFIAVGAGHMAGPDSLLDKLRSLRIEPERVNEPTRERRPAKRKRRR</sequence>
<evidence type="ECO:0000313" key="3">
    <source>
        <dbReference type="EMBL" id="QMW24230.1"/>
    </source>
</evidence>
<reference evidence="3 4" key="1">
    <citation type="submission" date="2020-07" db="EMBL/GenBank/DDBJ databases">
        <title>Complete genome sequence for Sandaracinobacter sp. M6.</title>
        <authorList>
            <person name="Tang Y."/>
            <person name="Liu Q."/>
            <person name="Guo Z."/>
            <person name="Lei P."/>
            <person name="Huang B."/>
        </authorList>
    </citation>
    <scope>NUCLEOTIDE SEQUENCE [LARGE SCALE GENOMIC DNA]</scope>
    <source>
        <strain evidence="3 4">M6</strain>
    </source>
</reference>
<feature type="signal peptide" evidence="2">
    <location>
        <begin position="1"/>
        <end position="19"/>
    </location>
</feature>
<dbReference type="PANTHER" id="PTHR40590:SF1">
    <property type="entry name" value="CYTOPLASMIC PROTEIN"/>
    <property type="match status" value="1"/>
</dbReference>
<feature type="chain" id="PRO_5028885514" evidence="2">
    <location>
        <begin position="20"/>
        <end position="302"/>
    </location>
</feature>
<proteinExistence type="predicted"/>
<dbReference type="InterPro" id="IPR002816">
    <property type="entry name" value="TraB/PrgY/GumN_fam"/>
</dbReference>
<dbReference type="Proteomes" id="UP000515292">
    <property type="component" value="Chromosome"/>
</dbReference>
<evidence type="ECO:0000256" key="1">
    <source>
        <dbReference type="SAM" id="MobiDB-lite"/>
    </source>
</evidence>
<protein>
    <submittedName>
        <fullName evidence="3">TraB/GumN family protein</fullName>
    </submittedName>
</protein>